<gene>
    <name evidence="2" type="ORF">OVN521_LOCUS27329</name>
</gene>
<accession>A0A820CNV7</accession>
<sequence>MVSEFFIEVLAVTGDSPALKIALDFIAHNGYYCCYFCYLPGIHQGGKRQYPYQCPHVMRTPGNFARDSSTAAQLKSNEKGHLGVSIFSEILDIKLPYSIIIDYAHASLLRHSKSMFVEIYRRLSPVIRATIDIALSQQPFPHFFHRRMKSFKDLSFIKATEILNILFYGFLPIFHQHLQHDYLGHFALYICAMRLFHGRAILGPRTSDIANDLIMKYYHDFNSFYDGLENFVLHLHSHYQSQYRMYGTFSHLGSFGQESLIGYIGSNRKGTTHQGDIICENYGIDLNFDFRSNDSVINFHNTECTYERSNSNSKKIYTPTTNAPEPECFLCRIIDSGEYVIVQRSSMKRIYDDSAEIMVYGQRTEARIEHRGTREECRRVWGNKEEIHKLKGRDPQYDSDIEEDVDLNEYDEEPTEILTCYSTSKTSTKTFAPQRKRTLVESSITMNSRSSTSPKKTKHNDFEKEIQVLPNDILNDEENNKRCLTASSTSSIIQHIDTLFSSVRRENEKQFKELSKKMIIDLSAFREPVNDQPRDDVVHDNVNLLRIRGKNVGDYGRQVLRCLYSREELLVSILPPGGTQFSRKPLDIVRFEKFHDAMRGKYRIADHYYDEFCNKLVRPKLVDFLSDERKRERQKQSTNSLSSQSSSPDHNLSF</sequence>
<evidence type="ECO:0000313" key="2">
    <source>
        <dbReference type="EMBL" id="CAF4218971.1"/>
    </source>
</evidence>
<feature type="compositionally biased region" description="Low complexity" evidence="1">
    <location>
        <begin position="636"/>
        <end position="647"/>
    </location>
</feature>
<keyword evidence="3" id="KW-1185">Reference proteome</keyword>
<evidence type="ECO:0000313" key="3">
    <source>
        <dbReference type="Proteomes" id="UP000663866"/>
    </source>
</evidence>
<dbReference type="Proteomes" id="UP000663866">
    <property type="component" value="Unassembled WGS sequence"/>
</dbReference>
<dbReference type="EMBL" id="CAJOBG010007507">
    <property type="protein sequence ID" value="CAF4218971.1"/>
    <property type="molecule type" value="Genomic_DNA"/>
</dbReference>
<proteinExistence type="predicted"/>
<dbReference type="AlphaFoldDB" id="A0A820CNV7"/>
<comment type="caution">
    <text evidence="2">The sequence shown here is derived from an EMBL/GenBank/DDBJ whole genome shotgun (WGS) entry which is preliminary data.</text>
</comment>
<protein>
    <submittedName>
        <fullName evidence="2">Uncharacterized protein</fullName>
    </submittedName>
</protein>
<evidence type="ECO:0000256" key="1">
    <source>
        <dbReference type="SAM" id="MobiDB-lite"/>
    </source>
</evidence>
<feature type="region of interest" description="Disordered" evidence="1">
    <location>
        <begin position="628"/>
        <end position="654"/>
    </location>
</feature>
<name>A0A820CNV7_9BILA</name>
<reference evidence="2" key="1">
    <citation type="submission" date="2021-02" db="EMBL/GenBank/DDBJ databases">
        <authorList>
            <person name="Nowell W R."/>
        </authorList>
    </citation>
    <scope>NUCLEOTIDE SEQUENCE</scope>
</reference>
<organism evidence="2 3">
    <name type="scientific">Rotaria magnacalcarata</name>
    <dbReference type="NCBI Taxonomy" id="392030"/>
    <lineage>
        <taxon>Eukaryota</taxon>
        <taxon>Metazoa</taxon>
        <taxon>Spiralia</taxon>
        <taxon>Gnathifera</taxon>
        <taxon>Rotifera</taxon>
        <taxon>Eurotatoria</taxon>
        <taxon>Bdelloidea</taxon>
        <taxon>Philodinida</taxon>
        <taxon>Philodinidae</taxon>
        <taxon>Rotaria</taxon>
    </lineage>
</organism>